<feature type="signal peptide" evidence="3">
    <location>
        <begin position="1"/>
        <end position="18"/>
    </location>
</feature>
<keyword evidence="2" id="KW-0812">Transmembrane</keyword>
<keyword evidence="3" id="KW-0732">Signal</keyword>
<feature type="compositionally biased region" description="Polar residues" evidence="1">
    <location>
        <begin position="154"/>
        <end position="169"/>
    </location>
</feature>
<feature type="compositionally biased region" description="Polar residues" evidence="1">
    <location>
        <begin position="118"/>
        <end position="142"/>
    </location>
</feature>
<evidence type="ECO:0000256" key="3">
    <source>
        <dbReference type="SAM" id="SignalP"/>
    </source>
</evidence>
<name>A0A7N4PTR9_SARHA</name>
<reference evidence="4" key="3">
    <citation type="submission" date="2025-09" db="UniProtKB">
        <authorList>
            <consortium name="Ensembl"/>
        </authorList>
    </citation>
    <scope>IDENTIFICATION</scope>
</reference>
<evidence type="ECO:0000256" key="2">
    <source>
        <dbReference type="SAM" id="Phobius"/>
    </source>
</evidence>
<feature type="compositionally biased region" description="Low complexity" evidence="1">
    <location>
        <begin position="335"/>
        <end position="353"/>
    </location>
</feature>
<reference evidence="4 5" key="1">
    <citation type="journal article" date="2011" name="Proc. Natl. Acad. Sci. U.S.A.">
        <title>Genetic diversity and population structure of the endangered marsupial Sarcophilus harrisii (Tasmanian devil).</title>
        <authorList>
            <person name="Miller W."/>
            <person name="Hayes V.M."/>
            <person name="Ratan A."/>
            <person name="Petersen D.C."/>
            <person name="Wittekindt N.E."/>
            <person name="Miller J."/>
            <person name="Walenz B."/>
            <person name="Knight J."/>
            <person name="Qi J."/>
            <person name="Zhao F."/>
            <person name="Wang Q."/>
            <person name="Bedoya-Reina O.C."/>
            <person name="Katiyar N."/>
            <person name="Tomsho L.P."/>
            <person name="Kasson L.M."/>
            <person name="Hardie R.A."/>
            <person name="Woodbridge P."/>
            <person name="Tindall E.A."/>
            <person name="Bertelsen M.F."/>
            <person name="Dixon D."/>
            <person name="Pyecroft S."/>
            <person name="Helgen K.M."/>
            <person name="Lesk A.M."/>
            <person name="Pringle T.H."/>
            <person name="Patterson N."/>
            <person name="Zhang Y."/>
            <person name="Kreiss A."/>
            <person name="Woods G.M."/>
            <person name="Jones M.E."/>
            <person name="Schuster S.C."/>
        </authorList>
    </citation>
    <scope>NUCLEOTIDE SEQUENCE [LARGE SCALE GENOMIC DNA]</scope>
</reference>
<feature type="compositionally biased region" description="Polar residues" evidence="1">
    <location>
        <begin position="285"/>
        <end position="308"/>
    </location>
</feature>
<dbReference type="Pfam" id="PF17823">
    <property type="entry name" value="DUF5585"/>
    <property type="match status" value="1"/>
</dbReference>
<feature type="chain" id="PRO_5029729782" description="MANSC domain-containing protein" evidence="3">
    <location>
        <begin position="19"/>
        <end position="443"/>
    </location>
</feature>
<feature type="region of interest" description="Disordered" evidence="1">
    <location>
        <begin position="231"/>
        <end position="250"/>
    </location>
</feature>
<feature type="region of interest" description="Disordered" evidence="1">
    <location>
        <begin position="266"/>
        <end position="374"/>
    </location>
</feature>
<evidence type="ECO:0008006" key="6">
    <source>
        <dbReference type="Google" id="ProtNLM"/>
    </source>
</evidence>
<feature type="compositionally biased region" description="Polar residues" evidence="1">
    <location>
        <begin position="316"/>
        <end position="334"/>
    </location>
</feature>
<accession>A0A7N4PTR9</accession>
<dbReference type="AlphaFoldDB" id="A0A7N4PTR9"/>
<keyword evidence="2" id="KW-1133">Transmembrane helix</keyword>
<dbReference type="Ensembl" id="ENSSHAT00000035543.1">
    <property type="protein sequence ID" value="ENSSHAP00000042295.1"/>
    <property type="gene ID" value="ENSSHAG00000031576.1"/>
</dbReference>
<protein>
    <recommendedName>
        <fullName evidence="6">MANSC domain-containing protein</fullName>
    </recommendedName>
</protein>
<feature type="transmembrane region" description="Helical" evidence="2">
    <location>
        <begin position="395"/>
        <end position="416"/>
    </location>
</feature>
<proteinExistence type="predicted"/>
<keyword evidence="5" id="KW-1185">Reference proteome</keyword>
<dbReference type="GeneTree" id="ENSGT00940000153377"/>
<feature type="region of interest" description="Disordered" evidence="1">
    <location>
        <begin position="118"/>
        <end position="169"/>
    </location>
</feature>
<sequence length="443" mass="46269">MWAPAACLLLSSLSLSWSDQQSSLRKSPAWVLGVQTATSKDQCQQVCRDLPPTAGNRTGQLFCRWSPGEPQPCVILDCPQLVLCQNVSSQEIQELVTEFESHHGKWNFTTTETWLTVSESGTSPGPAYNQTAQQSTELSQTPGPLPGAWGNLTELGSSPPNGTSLGNSSLGFVSAATTGRPSATLTPWVQRTTEEVSIGPALTQRTQAAPLPATQDHNSSRTTMAGVAVPEPKAANGSAGGPPSQALTPPSGGIPMQGTLTLIKAGSAGVPSDPQVPVITPSLAPPSSQTSAATFRRTPTLSTSTRAVSSPKPETAPSTPQATSPRTMTTTVLTSAARAAGSPGPSQAPGSAPLPTGLRPVSPTVPEPSLETGTESQYVPIVTSPFAQYLVKKNLLLAVLFAGTLLFLAVLVLLAMQAYESYKKKDYTQVDYLINGMYADSEM</sequence>
<dbReference type="InterPro" id="IPR041056">
    <property type="entry name" value="DUF5585"/>
</dbReference>
<gene>
    <name evidence="4" type="primary">C6H11orf24</name>
</gene>
<keyword evidence="2" id="KW-0472">Membrane</keyword>
<organism evidence="4 5">
    <name type="scientific">Sarcophilus harrisii</name>
    <name type="common">Tasmanian devil</name>
    <name type="synonym">Sarcophilus laniarius</name>
    <dbReference type="NCBI Taxonomy" id="9305"/>
    <lineage>
        <taxon>Eukaryota</taxon>
        <taxon>Metazoa</taxon>
        <taxon>Chordata</taxon>
        <taxon>Craniata</taxon>
        <taxon>Vertebrata</taxon>
        <taxon>Euteleostomi</taxon>
        <taxon>Mammalia</taxon>
        <taxon>Metatheria</taxon>
        <taxon>Dasyuromorphia</taxon>
        <taxon>Dasyuridae</taxon>
        <taxon>Sarcophilus</taxon>
    </lineage>
</organism>
<dbReference type="Proteomes" id="UP000007648">
    <property type="component" value="Unassembled WGS sequence"/>
</dbReference>
<feature type="region of interest" description="Disordered" evidence="1">
    <location>
        <begin position="200"/>
        <end position="223"/>
    </location>
</feature>
<evidence type="ECO:0000256" key="1">
    <source>
        <dbReference type="SAM" id="MobiDB-lite"/>
    </source>
</evidence>
<reference evidence="4" key="2">
    <citation type="submission" date="2025-08" db="UniProtKB">
        <authorList>
            <consortium name="Ensembl"/>
        </authorList>
    </citation>
    <scope>IDENTIFICATION</scope>
</reference>
<dbReference type="InParanoid" id="A0A7N4PTR9"/>
<evidence type="ECO:0000313" key="5">
    <source>
        <dbReference type="Proteomes" id="UP000007648"/>
    </source>
</evidence>
<evidence type="ECO:0000313" key="4">
    <source>
        <dbReference type="Ensembl" id="ENSSHAP00000042295.1"/>
    </source>
</evidence>